<feature type="domain" description="GRIP" evidence="4">
    <location>
        <begin position="423"/>
        <end position="472"/>
    </location>
</feature>
<evidence type="ECO:0000313" key="7">
    <source>
        <dbReference type="Proteomes" id="UP000663845"/>
    </source>
</evidence>
<dbReference type="AlphaFoldDB" id="A0A814E8G4"/>
<evidence type="ECO:0000256" key="3">
    <source>
        <dbReference type="SAM" id="MobiDB-lite"/>
    </source>
</evidence>
<dbReference type="InterPro" id="IPR000237">
    <property type="entry name" value="GRIP_dom"/>
</dbReference>
<dbReference type="EMBL" id="CAJNOG010000118">
    <property type="protein sequence ID" value="CAF0968576.1"/>
    <property type="molecule type" value="Genomic_DNA"/>
</dbReference>
<sequence>MFKTLIKKVREESSNPSILPENNVDDINGNVTRENNNNSEEQNSSSTRKHRRSNSNTLQSLTNNSRLSSISNEPEKKEESIASLSEIFVSSIEEPLTVDNYVQLLKAWIDSKEEALQLKDDTILRLTQDTKDLQNEMIVLRNKLAELQILREKNTNSNTTKTPYLQKQIDTLRSDNENLKLTIKSLRTQLNDVEAERDDLLIKSTDISDVKSNDDLQRKFDKTKAENEQQKIELEKLRQALIERDTIIEEQDKRLLIDHETQAVQTDEDLSFVQVLAEPDVDTYSKLQAELDDKNRTIKNLQQRYNDLRKTLQREFHASIPKDLNQIGSSKTNSNTPSSSANLPLIHYDSAATSQSDADAAKRAAAARSMTAVRKNVTFTGATTTTTTTAVAASPAILPHTTVESSSTKPQKNGHRSSMDGQTLPNGTSFKYMKHVLLKFMTATEDEAIHLIRAVSTLLNFSADEERLLRETLDYKMSWFGKVSRSKPVASNTNF</sequence>
<feature type="region of interest" description="Disordered" evidence="3">
    <location>
        <begin position="399"/>
        <end position="426"/>
    </location>
</feature>
<protein>
    <recommendedName>
        <fullName evidence="4">GRIP domain-containing protein</fullName>
    </recommendedName>
</protein>
<feature type="compositionally biased region" description="Low complexity" evidence="3">
    <location>
        <begin position="329"/>
        <end position="340"/>
    </location>
</feature>
<feature type="region of interest" description="Disordered" evidence="3">
    <location>
        <begin position="13"/>
        <end position="76"/>
    </location>
</feature>
<feature type="region of interest" description="Disordered" evidence="3">
    <location>
        <begin position="319"/>
        <end position="343"/>
    </location>
</feature>
<dbReference type="Pfam" id="PF01465">
    <property type="entry name" value="GRIP"/>
    <property type="match status" value="1"/>
</dbReference>
<evidence type="ECO:0000256" key="1">
    <source>
        <dbReference type="ARBA" id="ARBA00023054"/>
    </source>
</evidence>
<name>A0A814E8G4_9BILA</name>
<dbReference type="Proteomes" id="UP000663845">
    <property type="component" value="Unassembled WGS sequence"/>
</dbReference>
<dbReference type="SUPFAM" id="SSF46966">
    <property type="entry name" value="Spectrin repeat"/>
    <property type="match status" value="1"/>
</dbReference>
<evidence type="ECO:0000256" key="2">
    <source>
        <dbReference type="SAM" id="Coils"/>
    </source>
</evidence>
<reference evidence="5" key="1">
    <citation type="submission" date="2021-02" db="EMBL/GenBank/DDBJ databases">
        <authorList>
            <person name="Nowell W R."/>
        </authorList>
    </citation>
    <scope>NUCLEOTIDE SEQUENCE</scope>
</reference>
<evidence type="ECO:0000313" key="6">
    <source>
        <dbReference type="EMBL" id="CAF3775997.1"/>
    </source>
</evidence>
<dbReference type="GO" id="GO:0005794">
    <property type="term" value="C:Golgi apparatus"/>
    <property type="evidence" value="ECO:0007669"/>
    <property type="project" value="TreeGrafter"/>
</dbReference>
<feature type="compositionally biased region" description="Low complexity" evidence="3">
    <location>
        <begin position="34"/>
        <end position="46"/>
    </location>
</feature>
<dbReference type="InterPro" id="IPR051952">
    <property type="entry name" value="Golgi-autophagy_related"/>
</dbReference>
<comment type="caution">
    <text evidence="5">The sequence shown here is derived from an EMBL/GenBank/DDBJ whole genome shotgun (WGS) entry which is preliminary data.</text>
</comment>
<dbReference type="PROSITE" id="PS50913">
    <property type="entry name" value="GRIP"/>
    <property type="match status" value="1"/>
</dbReference>
<evidence type="ECO:0000259" key="4">
    <source>
        <dbReference type="PROSITE" id="PS50913"/>
    </source>
</evidence>
<organism evidence="5 7">
    <name type="scientific">Adineta steineri</name>
    <dbReference type="NCBI Taxonomy" id="433720"/>
    <lineage>
        <taxon>Eukaryota</taxon>
        <taxon>Metazoa</taxon>
        <taxon>Spiralia</taxon>
        <taxon>Gnathifera</taxon>
        <taxon>Rotifera</taxon>
        <taxon>Eurotatoria</taxon>
        <taxon>Bdelloidea</taxon>
        <taxon>Adinetida</taxon>
        <taxon>Adinetidae</taxon>
        <taxon>Adineta</taxon>
    </lineage>
</organism>
<dbReference type="Gene3D" id="1.10.220.60">
    <property type="entry name" value="GRIP domain"/>
    <property type="match status" value="1"/>
</dbReference>
<feature type="compositionally biased region" description="Polar residues" evidence="3">
    <location>
        <begin position="402"/>
        <end position="411"/>
    </location>
</feature>
<gene>
    <name evidence="5" type="ORF">JYZ213_LOCUS14262</name>
    <name evidence="6" type="ORF">OXD698_LOCUS16869</name>
</gene>
<keyword evidence="1 2" id="KW-0175">Coiled coil</keyword>
<evidence type="ECO:0000313" key="5">
    <source>
        <dbReference type="EMBL" id="CAF0968576.1"/>
    </source>
</evidence>
<feature type="compositionally biased region" description="Low complexity" evidence="3">
    <location>
        <begin position="54"/>
        <end position="69"/>
    </location>
</feature>
<dbReference type="SMART" id="SM00755">
    <property type="entry name" value="Grip"/>
    <property type="match status" value="1"/>
</dbReference>
<dbReference type="Proteomes" id="UP000663844">
    <property type="component" value="Unassembled WGS sequence"/>
</dbReference>
<accession>A0A814E8G4</accession>
<feature type="coiled-coil region" evidence="2">
    <location>
        <begin position="123"/>
        <end position="244"/>
    </location>
</feature>
<dbReference type="EMBL" id="CAJOAZ010001175">
    <property type="protein sequence ID" value="CAF3775997.1"/>
    <property type="molecule type" value="Genomic_DNA"/>
</dbReference>
<dbReference type="PANTHER" id="PTHR23157">
    <property type="entry name" value="GRIP AND COILED-COIL DOMAIN-CONTAINING PROTEIN 1"/>
    <property type="match status" value="1"/>
</dbReference>
<feature type="coiled-coil region" evidence="2">
    <location>
        <begin position="284"/>
        <end position="318"/>
    </location>
</feature>
<dbReference type="PANTHER" id="PTHR23157:SF24">
    <property type="entry name" value="GOLGIN SUBFAMILY A MEMBER 1"/>
    <property type="match status" value="1"/>
</dbReference>
<proteinExistence type="predicted"/>